<dbReference type="PANTHER" id="PTHR30055:SF234">
    <property type="entry name" value="HTH-TYPE TRANSCRIPTIONAL REGULATOR BETI"/>
    <property type="match status" value="1"/>
</dbReference>
<keyword evidence="4" id="KW-0804">Transcription</keyword>
<proteinExistence type="predicted"/>
<evidence type="ECO:0000256" key="5">
    <source>
        <dbReference type="PROSITE-ProRule" id="PRU00335"/>
    </source>
</evidence>
<dbReference type="PROSITE" id="PS50977">
    <property type="entry name" value="HTH_TETR_2"/>
    <property type="match status" value="1"/>
</dbReference>
<dbReference type="PRINTS" id="PR00455">
    <property type="entry name" value="HTHTETR"/>
</dbReference>
<dbReference type="Pfam" id="PF13977">
    <property type="entry name" value="TetR_C_6"/>
    <property type="match status" value="1"/>
</dbReference>
<dbReference type="Pfam" id="PF00440">
    <property type="entry name" value="TetR_N"/>
    <property type="match status" value="1"/>
</dbReference>
<keyword evidence="2" id="KW-0805">Transcription regulation</keyword>
<evidence type="ECO:0000256" key="3">
    <source>
        <dbReference type="ARBA" id="ARBA00023125"/>
    </source>
</evidence>
<comment type="caution">
    <text evidence="7">The sequence shown here is derived from an EMBL/GenBank/DDBJ whole genome shotgun (WGS) entry which is preliminary data.</text>
</comment>
<keyword evidence="3 5" id="KW-0238">DNA-binding</keyword>
<keyword evidence="8" id="KW-1185">Reference proteome</keyword>
<dbReference type="EMBL" id="BAABDQ010000041">
    <property type="protein sequence ID" value="GAA3605598.1"/>
    <property type="molecule type" value="Genomic_DNA"/>
</dbReference>
<evidence type="ECO:0000313" key="7">
    <source>
        <dbReference type="EMBL" id="GAA3605598.1"/>
    </source>
</evidence>
<dbReference type="InterPro" id="IPR050109">
    <property type="entry name" value="HTH-type_TetR-like_transc_reg"/>
</dbReference>
<name>A0ABP6ZDG4_9ACTN</name>
<sequence length="213" mass="23288">MTTAAPKSRGPYAKSAKRRQAIARAVLDIVREKGHGHLTTAEVAGRAGTAEATVLYHFPSKDHLLVAALQCADDEAGERFRIGEWVLDLDELRAAARDVPRHENTMRLYVTLAGHAATPGHPAQEFFAEHYRKSVAGLSQVIEQRQAAGLAHPGLDPAEVARQAIAVWDGLQTQWLSDPVFDLGEAIVAAFRRLTGQNWMEARQTLLDPETGL</sequence>
<accession>A0ABP6ZDG4</accession>
<dbReference type="InterPro" id="IPR039538">
    <property type="entry name" value="BetI_C"/>
</dbReference>
<dbReference type="Gene3D" id="1.10.357.10">
    <property type="entry name" value="Tetracycline Repressor, domain 2"/>
    <property type="match status" value="1"/>
</dbReference>
<evidence type="ECO:0000313" key="8">
    <source>
        <dbReference type="Proteomes" id="UP001500630"/>
    </source>
</evidence>
<dbReference type="InterPro" id="IPR036271">
    <property type="entry name" value="Tet_transcr_reg_TetR-rel_C_sf"/>
</dbReference>
<protein>
    <submittedName>
        <fullName evidence="7">TetR/AcrR family transcriptional regulator</fullName>
    </submittedName>
</protein>
<dbReference type="SUPFAM" id="SSF48498">
    <property type="entry name" value="Tetracyclin repressor-like, C-terminal domain"/>
    <property type="match status" value="1"/>
</dbReference>
<gene>
    <name evidence="7" type="ORF">GCM10022419_108010</name>
</gene>
<keyword evidence="1" id="KW-0678">Repressor</keyword>
<evidence type="ECO:0000256" key="4">
    <source>
        <dbReference type="ARBA" id="ARBA00023163"/>
    </source>
</evidence>
<dbReference type="RefSeq" id="WP_345574456.1">
    <property type="nucleotide sequence ID" value="NZ_BAABDQ010000041.1"/>
</dbReference>
<feature type="domain" description="HTH tetR-type" evidence="6">
    <location>
        <begin position="16"/>
        <end position="76"/>
    </location>
</feature>
<evidence type="ECO:0000259" key="6">
    <source>
        <dbReference type="PROSITE" id="PS50977"/>
    </source>
</evidence>
<dbReference type="InterPro" id="IPR001647">
    <property type="entry name" value="HTH_TetR"/>
</dbReference>
<evidence type="ECO:0000256" key="1">
    <source>
        <dbReference type="ARBA" id="ARBA00022491"/>
    </source>
</evidence>
<feature type="DNA-binding region" description="H-T-H motif" evidence="5">
    <location>
        <begin position="39"/>
        <end position="58"/>
    </location>
</feature>
<dbReference type="InterPro" id="IPR009057">
    <property type="entry name" value="Homeodomain-like_sf"/>
</dbReference>
<dbReference type="PANTHER" id="PTHR30055">
    <property type="entry name" value="HTH-TYPE TRANSCRIPTIONAL REGULATOR RUTR"/>
    <property type="match status" value="1"/>
</dbReference>
<reference evidence="8" key="1">
    <citation type="journal article" date="2019" name="Int. J. Syst. Evol. Microbiol.">
        <title>The Global Catalogue of Microorganisms (GCM) 10K type strain sequencing project: providing services to taxonomists for standard genome sequencing and annotation.</title>
        <authorList>
            <consortium name="The Broad Institute Genomics Platform"/>
            <consortium name="The Broad Institute Genome Sequencing Center for Infectious Disease"/>
            <person name="Wu L."/>
            <person name="Ma J."/>
        </authorList>
    </citation>
    <scope>NUCLEOTIDE SEQUENCE [LARGE SCALE GENOMIC DNA]</scope>
    <source>
        <strain evidence="8">JCM 17326</strain>
    </source>
</reference>
<dbReference type="SUPFAM" id="SSF46689">
    <property type="entry name" value="Homeodomain-like"/>
    <property type="match status" value="1"/>
</dbReference>
<dbReference type="Proteomes" id="UP001500630">
    <property type="component" value="Unassembled WGS sequence"/>
</dbReference>
<evidence type="ECO:0000256" key="2">
    <source>
        <dbReference type="ARBA" id="ARBA00023015"/>
    </source>
</evidence>
<organism evidence="7 8">
    <name type="scientific">Nonomuraea rosea</name>
    <dbReference type="NCBI Taxonomy" id="638574"/>
    <lineage>
        <taxon>Bacteria</taxon>
        <taxon>Bacillati</taxon>
        <taxon>Actinomycetota</taxon>
        <taxon>Actinomycetes</taxon>
        <taxon>Streptosporangiales</taxon>
        <taxon>Streptosporangiaceae</taxon>
        <taxon>Nonomuraea</taxon>
    </lineage>
</organism>